<dbReference type="PANTHER" id="PTHR46268">
    <property type="entry name" value="STRESS RESPONSE PROTEIN NHAX"/>
    <property type="match status" value="1"/>
</dbReference>
<dbReference type="eggNOG" id="COG0589">
    <property type="taxonomic scope" value="Bacteria"/>
</dbReference>
<dbReference type="InterPro" id="IPR006016">
    <property type="entry name" value="UspA"/>
</dbReference>
<gene>
    <name evidence="4" type="ordered locus">cce_1286</name>
</gene>
<protein>
    <recommendedName>
        <fullName evidence="2">Universal stress protein</fullName>
    </recommendedName>
</protein>
<dbReference type="AlphaFoldDB" id="B1WVP9"/>
<dbReference type="GO" id="GO:0005737">
    <property type="term" value="C:cytoplasm"/>
    <property type="evidence" value="ECO:0007669"/>
    <property type="project" value="UniProtKB-SubCell"/>
</dbReference>
<dbReference type="HOGENOM" id="CLU_049301_16_1_3"/>
<dbReference type="Pfam" id="PF00582">
    <property type="entry name" value="Usp"/>
    <property type="match status" value="1"/>
</dbReference>
<dbReference type="EMBL" id="CP000806">
    <property type="protein sequence ID" value="ACB50636.1"/>
    <property type="molecule type" value="Genomic_DNA"/>
</dbReference>
<dbReference type="PIRSF" id="PIRSF006276">
    <property type="entry name" value="UspA"/>
    <property type="match status" value="1"/>
</dbReference>
<keyword evidence="5" id="KW-1185">Reference proteome</keyword>
<dbReference type="KEGG" id="cyt:cce_1286"/>
<organism evidence="4 5">
    <name type="scientific">Crocosphaera subtropica (strain ATCC 51142 / BH68)</name>
    <name type="common">Cyanothece sp. (strain ATCC 51142)</name>
    <dbReference type="NCBI Taxonomy" id="43989"/>
    <lineage>
        <taxon>Bacteria</taxon>
        <taxon>Bacillati</taxon>
        <taxon>Cyanobacteriota</taxon>
        <taxon>Cyanophyceae</taxon>
        <taxon>Oscillatoriophycideae</taxon>
        <taxon>Chroococcales</taxon>
        <taxon>Aphanothecaceae</taxon>
        <taxon>Crocosphaera</taxon>
        <taxon>Crocosphaera subtropica</taxon>
    </lineage>
</organism>
<evidence type="ECO:0000256" key="2">
    <source>
        <dbReference type="PIRNR" id="PIRNR006276"/>
    </source>
</evidence>
<comment type="subcellular location">
    <subcellularLocation>
        <location evidence="2">Cytoplasm</location>
    </subcellularLocation>
</comment>
<accession>B1WVP9</accession>
<dbReference type="CDD" id="cd00293">
    <property type="entry name" value="USP-like"/>
    <property type="match status" value="1"/>
</dbReference>
<dbReference type="SUPFAM" id="SSF52402">
    <property type="entry name" value="Adenine nucleotide alpha hydrolases-like"/>
    <property type="match status" value="1"/>
</dbReference>
<dbReference type="RefSeq" id="WP_009544110.1">
    <property type="nucleotide sequence ID" value="NC_010546.1"/>
</dbReference>
<keyword evidence="2" id="KW-0963">Cytoplasm</keyword>
<feature type="domain" description="UspA" evidence="3">
    <location>
        <begin position="1"/>
        <end position="152"/>
    </location>
</feature>
<dbReference type="InterPro" id="IPR006015">
    <property type="entry name" value="Universal_stress_UspA"/>
</dbReference>
<proteinExistence type="inferred from homology"/>
<evidence type="ECO:0000313" key="5">
    <source>
        <dbReference type="Proteomes" id="UP000001203"/>
    </source>
</evidence>
<dbReference type="OrthoDB" id="516822at2"/>
<dbReference type="Gene3D" id="3.40.50.620">
    <property type="entry name" value="HUPs"/>
    <property type="match status" value="1"/>
</dbReference>
<reference evidence="4 5" key="1">
    <citation type="journal article" date="2008" name="Proc. Natl. Acad. Sci. U.S.A.">
        <title>The genome of Cyanothece 51142, a unicellular diazotrophic cyanobacterium important in the marine nitrogen cycle.</title>
        <authorList>
            <person name="Welsh E.A."/>
            <person name="Liberton M."/>
            <person name="Stoeckel J."/>
            <person name="Loh T."/>
            <person name="Elvitigala T."/>
            <person name="Wang C."/>
            <person name="Wollam A."/>
            <person name="Fulton R.S."/>
            <person name="Clifton S.W."/>
            <person name="Jacobs J.M."/>
            <person name="Aurora R."/>
            <person name="Ghosh B.K."/>
            <person name="Sherman L.A."/>
            <person name="Smith R.D."/>
            <person name="Wilson R.K."/>
            <person name="Pakrasi H.B."/>
        </authorList>
    </citation>
    <scope>NUCLEOTIDE SEQUENCE [LARGE SCALE GENOMIC DNA]</scope>
    <source>
        <strain evidence="5">ATCC 51142 / BH68</strain>
    </source>
</reference>
<dbReference type="Proteomes" id="UP000001203">
    <property type="component" value="Chromosome circular"/>
</dbReference>
<dbReference type="InterPro" id="IPR014729">
    <property type="entry name" value="Rossmann-like_a/b/a_fold"/>
</dbReference>
<name>B1WVP9_CROS5</name>
<comment type="similarity">
    <text evidence="1 2">Belongs to the universal stress protein A family.</text>
</comment>
<evidence type="ECO:0000313" key="4">
    <source>
        <dbReference type="EMBL" id="ACB50636.1"/>
    </source>
</evidence>
<dbReference type="PRINTS" id="PR01438">
    <property type="entry name" value="UNVRSLSTRESS"/>
</dbReference>
<sequence>MYNKILVAVDNSAIAEQVIEVALTLAKAVDGKLMLLHALSQNAEDSPLSFAPYASSYSIDLIEKFKEDWKQYQQESLQKLEAWKQKAKDMNIQVELRQENGNPAPIICRIAKEWQAELIVIGRRGHSMASEILLGSVSSYVIHRSHCSVHIVQS</sequence>
<dbReference type="STRING" id="43989.cce_1286"/>
<dbReference type="PANTHER" id="PTHR46268:SF8">
    <property type="entry name" value="UNIVERSAL STRESS PROTEIN SLL1388"/>
    <property type="match status" value="1"/>
</dbReference>
<evidence type="ECO:0000256" key="1">
    <source>
        <dbReference type="ARBA" id="ARBA00008791"/>
    </source>
</evidence>
<evidence type="ECO:0000259" key="3">
    <source>
        <dbReference type="Pfam" id="PF00582"/>
    </source>
</evidence>